<feature type="transmembrane region" description="Helical" evidence="1">
    <location>
        <begin position="102"/>
        <end position="119"/>
    </location>
</feature>
<feature type="transmembrane region" description="Helical" evidence="1">
    <location>
        <begin position="69"/>
        <end position="90"/>
    </location>
</feature>
<reference evidence="2 3" key="1">
    <citation type="journal article" date="2016" name="Nat. Commun.">
        <title>Thousands of microbial genomes shed light on interconnected biogeochemical processes in an aquifer system.</title>
        <authorList>
            <person name="Anantharaman K."/>
            <person name="Brown C.T."/>
            <person name="Hug L.A."/>
            <person name="Sharon I."/>
            <person name="Castelle C.J."/>
            <person name="Probst A.J."/>
            <person name="Thomas B.C."/>
            <person name="Singh A."/>
            <person name="Wilkins M.J."/>
            <person name="Karaoz U."/>
            <person name="Brodie E.L."/>
            <person name="Williams K.H."/>
            <person name="Hubbard S.S."/>
            <person name="Banfield J.F."/>
        </authorList>
    </citation>
    <scope>NUCLEOTIDE SEQUENCE [LARGE SCALE GENOMIC DNA]</scope>
</reference>
<organism evidence="2 3">
    <name type="scientific">Candidatus Magasanikbacteria bacterium RIFOXYC12_FULL_33_11</name>
    <dbReference type="NCBI Taxonomy" id="1798701"/>
    <lineage>
        <taxon>Bacteria</taxon>
        <taxon>Candidatus Magasanikiibacteriota</taxon>
    </lineage>
</organism>
<feature type="transmembrane region" description="Helical" evidence="1">
    <location>
        <begin position="35"/>
        <end position="57"/>
    </location>
</feature>
<feature type="transmembrane region" description="Helical" evidence="1">
    <location>
        <begin position="7"/>
        <end position="29"/>
    </location>
</feature>
<dbReference type="Proteomes" id="UP000178349">
    <property type="component" value="Unassembled WGS sequence"/>
</dbReference>
<evidence type="ECO:0000256" key="1">
    <source>
        <dbReference type="SAM" id="Phobius"/>
    </source>
</evidence>
<gene>
    <name evidence="2" type="ORF">A2493_02895</name>
</gene>
<sequence>MKYIRAALFGVFLWAFIFVIYSILMFAPGIKNQVFFQYLILWVLLVPTVLFLTKWYFHRDEPTTKKGFLLGIMALVVGLVLDSIITVPFFVKSYSVYFSNSYLYIGLLEVLLLTTYAGYEFDSTYTQDTDK</sequence>
<dbReference type="AlphaFoldDB" id="A0A1F6NRN1"/>
<keyword evidence="1" id="KW-0812">Transmembrane</keyword>
<evidence type="ECO:0000313" key="3">
    <source>
        <dbReference type="Proteomes" id="UP000178349"/>
    </source>
</evidence>
<name>A0A1F6NRN1_9BACT</name>
<keyword evidence="1" id="KW-0472">Membrane</keyword>
<dbReference type="EMBL" id="MFQW01000010">
    <property type="protein sequence ID" value="OGH86597.1"/>
    <property type="molecule type" value="Genomic_DNA"/>
</dbReference>
<keyword evidence="1" id="KW-1133">Transmembrane helix</keyword>
<evidence type="ECO:0008006" key="4">
    <source>
        <dbReference type="Google" id="ProtNLM"/>
    </source>
</evidence>
<comment type="caution">
    <text evidence="2">The sequence shown here is derived from an EMBL/GenBank/DDBJ whole genome shotgun (WGS) entry which is preliminary data.</text>
</comment>
<evidence type="ECO:0000313" key="2">
    <source>
        <dbReference type="EMBL" id="OGH86597.1"/>
    </source>
</evidence>
<proteinExistence type="predicted"/>
<accession>A0A1F6NRN1</accession>
<protein>
    <recommendedName>
        <fullName evidence="4">DUF5367 domain-containing protein</fullName>
    </recommendedName>
</protein>